<evidence type="ECO:0000313" key="5">
    <source>
        <dbReference type="Proteomes" id="UP000282926"/>
    </source>
</evidence>
<dbReference type="InterPro" id="IPR008972">
    <property type="entry name" value="Cupredoxin"/>
</dbReference>
<dbReference type="SUPFAM" id="SSF49503">
    <property type="entry name" value="Cupredoxins"/>
    <property type="match status" value="1"/>
</dbReference>
<dbReference type="CDD" id="cd02968">
    <property type="entry name" value="SCO"/>
    <property type="match status" value="1"/>
</dbReference>
<dbReference type="Pfam" id="PF02630">
    <property type="entry name" value="SCO1-SenC"/>
    <property type="match status" value="1"/>
</dbReference>
<dbReference type="Proteomes" id="UP000282926">
    <property type="component" value="Unassembled WGS sequence"/>
</dbReference>
<dbReference type="InterPro" id="IPR003782">
    <property type="entry name" value="SCO1/SenC"/>
</dbReference>
<keyword evidence="3" id="KW-0812">Transmembrane</keyword>
<dbReference type="Gene3D" id="3.40.30.10">
    <property type="entry name" value="Glutaredoxin"/>
    <property type="match status" value="1"/>
</dbReference>
<name>A0ABY0CVY8_9DELT</name>
<keyword evidence="3" id="KW-0472">Membrane</keyword>
<keyword evidence="3" id="KW-1133">Transmembrane helix</keyword>
<dbReference type="PANTHER" id="PTHR12151:SF25">
    <property type="entry name" value="LINALOOL DEHYDRATASE_ISOMERASE DOMAIN-CONTAINING PROTEIN"/>
    <property type="match status" value="1"/>
</dbReference>
<keyword evidence="5" id="KW-1185">Reference proteome</keyword>
<sequence length="338" mass="37448">MTAERLPDTIAPTHDPARPASPTLFTRQNLLAAAAALVVLGGLSALILNGALVASDTDELAATAEAPKTLRGIHYNPPRLAPALHGIDHNARAFSLKRQPHPLAMVFFGYVSCLDVCPTNLKKFEKIEENLGEDADQVQFLFVTIDPEKETPEELRAYLGHYHGEIVGLTARPGEDMQPTYDNWGVVRRRVELEKPIAGRDYTWDHSGQIYLVMDGQRIAVSYPYGTSVEAMTEDVRSLLKDPTLGQRLPEVGEVRDVSIEAGSYTRAAQQNPTLPSYLRVNVGDAIRWKNDDYMYHFVGDIALAPGQSALQKFDEPGDFYFGCTAVPQEVIRIRVFE</sequence>
<dbReference type="RefSeq" id="WP_127778876.1">
    <property type="nucleotide sequence ID" value="NZ_SADD01000001.1"/>
</dbReference>
<evidence type="ECO:0000256" key="1">
    <source>
        <dbReference type="ARBA" id="ARBA00010996"/>
    </source>
</evidence>
<dbReference type="SUPFAM" id="SSF52833">
    <property type="entry name" value="Thioredoxin-like"/>
    <property type="match status" value="1"/>
</dbReference>
<organism evidence="4 5">
    <name type="scientific">Lujinxingia sediminis</name>
    <dbReference type="NCBI Taxonomy" id="2480984"/>
    <lineage>
        <taxon>Bacteria</taxon>
        <taxon>Deltaproteobacteria</taxon>
        <taxon>Bradymonadales</taxon>
        <taxon>Lujinxingiaceae</taxon>
        <taxon>Lujinxingia</taxon>
    </lineage>
</organism>
<accession>A0ABY0CVY8</accession>
<feature type="transmembrane region" description="Helical" evidence="3">
    <location>
        <begin position="30"/>
        <end position="52"/>
    </location>
</feature>
<comment type="caution">
    <text evidence="4">The sequence shown here is derived from an EMBL/GenBank/DDBJ whole genome shotgun (WGS) entry which is preliminary data.</text>
</comment>
<evidence type="ECO:0000256" key="2">
    <source>
        <dbReference type="SAM" id="MobiDB-lite"/>
    </source>
</evidence>
<feature type="region of interest" description="Disordered" evidence="2">
    <location>
        <begin position="1"/>
        <end position="21"/>
    </location>
</feature>
<gene>
    <name evidence="4" type="ORF">EA187_00945</name>
</gene>
<proteinExistence type="inferred from homology"/>
<evidence type="ECO:0008006" key="6">
    <source>
        <dbReference type="Google" id="ProtNLM"/>
    </source>
</evidence>
<comment type="similarity">
    <text evidence="1">Belongs to the SCO1/2 family.</text>
</comment>
<evidence type="ECO:0000256" key="3">
    <source>
        <dbReference type="SAM" id="Phobius"/>
    </source>
</evidence>
<reference evidence="4 5" key="1">
    <citation type="submission" date="2019-01" db="EMBL/GenBank/DDBJ databases">
        <title>Lujinxingia litoralis gen. nov., sp. nov. and Lujinxingia sediminis gen. nov., sp. nov., new members in the order Bradymonadales, isolated from coastal sediment.</title>
        <authorList>
            <person name="Li C.-M."/>
        </authorList>
    </citation>
    <scope>NUCLEOTIDE SEQUENCE [LARGE SCALE GENOMIC DNA]</scope>
    <source>
        <strain evidence="4 5">SEH01</strain>
    </source>
</reference>
<dbReference type="Gene3D" id="2.60.40.420">
    <property type="entry name" value="Cupredoxins - blue copper proteins"/>
    <property type="match status" value="1"/>
</dbReference>
<dbReference type="InterPro" id="IPR036249">
    <property type="entry name" value="Thioredoxin-like_sf"/>
</dbReference>
<dbReference type="PANTHER" id="PTHR12151">
    <property type="entry name" value="ELECTRON TRANSPORT PROTIN SCO1/SENC FAMILY MEMBER"/>
    <property type="match status" value="1"/>
</dbReference>
<protein>
    <recommendedName>
        <fullName evidence="6">SCO family protein</fullName>
    </recommendedName>
</protein>
<evidence type="ECO:0000313" key="4">
    <source>
        <dbReference type="EMBL" id="RVU48033.1"/>
    </source>
</evidence>
<dbReference type="EMBL" id="SADD01000001">
    <property type="protein sequence ID" value="RVU48033.1"/>
    <property type="molecule type" value="Genomic_DNA"/>
</dbReference>